<dbReference type="Gene3D" id="3.30.200.20">
    <property type="entry name" value="Phosphorylase Kinase, domain 1"/>
    <property type="match status" value="1"/>
</dbReference>
<organism evidence="6">
    <name type="scientific">Salix viminalis</name>
    <name type="common">Common osier</name>
    <name type="synonym">Basket willow</name>
    <dbReference type="NCBI Taxonomy" id="40686"/>
    <lineage>
        <taxon>Eukaryota</taxon>
        <taxon>Viridiplantae</taxon>
        <taxon>Streptophyta</taxon>
        <taxon>Embryophyta</taxon>
        <taxon>Tracheophyta</taxon>
        <taxon>Spermatophyta</taxon>
        <taxon>Magnoliopsida</taxon>
        <taxon>eudicotyledons</taxon>
        <taxon>Gunneridae</taxon>
        <taxon>Pentapetalae</taxon>
        <taxon>rosids</taxon>
        <taxon>fabids</taxon>
        <taxon>Malpighiales</taxon>
        <taxon>Salicaceae</taxon>
        <taxon>Saliceae</taxon>
        <taxon>Salix</taxon>
    </lineage>
</organism>
<dbReference type="InterPro" id="IPR000719">
    <property type="entry name" value="Prot_kinase_dom"/>
</dbReference>
<dbReference type="PANTHER" id="PTHR11042:SF136">
    <property type="entry name" value="EIF-2-ALPHA KINASE GCN2"/>
    <property type="match status" value="1"/>
</dbReference>
<evidence type="ECO:0000256" key="1">
    <source>
        <dbReference type="ARBA" id="ARBA00022679"/>
    </source>
</evidence>
<keyword evidence="4" id="KW-0067">ATP-binding</keyword>
<gene>
    <name evidence="6" type="ORF">SVIM_LOCUS262421</name>
</gene>
<dbReference type="EMBL" id="CAADRP010001596">
    <property type="protein sequence ID" value="VFU43094.1"/>
    <property type="molecule type" value="Genomic_DNA"/>
</dbReference>
<protein>
    <recommendedName>
        <fullName evidence="5">Protein kinase domain-containing protein</fullName>
    </recommendedName>
</protein>
<dbReference type="Gene3D" id="1.10.510.10">
    <property type="entry name" value="Transferase(Phosphotransferase) domain 1"/>
    <property type="match status" value="1"/>
</dbReference>
<dbReference type="SUPFAM" id="SSF56112">
    <property type="entry name" value="Protein kinase-like (PK-like)"/>
    <property type="match status" value="1"/>
</dbReference>
<dbReference type="GO" id="GO:0004694">
    <property type="term" value="F:eukaryotic translation initiation factor 2alpha kinase activity"/>
    <property type="evidence" value="ECO:0007669"/>
    <property type="project" value="TreeGrafter"/>
</dbReference>
<proteinExistence type="predicted"/>
<keyword evidence="1" id="KW-0808">Transferase</keyword>
<accession>A0A6N2M0F6</accession>
<dbReference type="GO" id="GO:0005829">
    <property type="term" value="C:cytosol"/>
    <property type="evidence" value="ECO:0007669"/>
    <property type="project" value="TreeGrafter"/>
</dbReference>
<evidence type="ECO:0000313" key="6">
    <source>
        <dbReference type="EMBL" id="VFU43094.1"/>
    </source>
</evidence>
<evidence type="ECO:0000256" key="3">
    <source>
        <dbReference type="ARBA" id="ARBA00022777"/>
    </source>
</evidence>
<name>A0A6N2M0F6_SALVM</name>
<reference evidence="6" key="1">
    <citation type="submission" date="2019-03" db="EMBL/GenBank/DDBJ databases">
        <authorList>
            <person name="Mank J."/>
            <person name="Almeida P."/>
        </authorList>
    </citation>
    <scope>NUCLEOTIDE SEQUENCE</scope>
    <source>
        <strain evidence="6">78183</strain>
    </source>
</reference>
<dbReference type="InterPro" id="IPR008266">
    <property type="entry name" value="Tyr_kinase_AS"/>
</dbReference>
<sequence length="215" mass="24873">MQTYIDGQVYAVKIIKFNKDDNQNKVLREVKALAKCNHKNVVRYFTAWIEWRMVQFYDSDDKDGSNVINTDDDAPLKDPDSMLFIQMEHCCHLLFHRNLDHLLEQSTISKGEVLKYFREMVRGLYHIHGKKIIHGDLSRKNIFIDAKKVIKVADFGLARLLDNSATAIKSGSSGTKAYLAPEAETGAPIDEKIDIYIYKNMNFFFVKMKVNLNIY</sequence>
<dbReference type="PANTHER" id="PTHR11042">
    <property type="entry name" value="EUKARYOTIC TRANSLATION INITIATION FACTOR 2-ALPHA KINASE EIF2-ALPHA KINASE -RELATED"/>
    <property type="match status" value="1"/>
</dbReference>
<evidence type="ECO:0000256" key="4">
    <source>
        <dbReference type="ARBA" id="ARBA00022840"/>
    </source>
</evidence>
<dbReference type="InterPro" id="IPR011009">
    <property type="entry name" value="Kinase-like_dom_sf"/>
</dbReference>
<dbReference type="PROSITE" id="PS50011">
    <property type="entry name" value="PROTEIN_KINASE_DOM"/>
    <property type="match status" value="1"/>
</dbReference>
<evidence type="ECO:0000256" key="2">
    <source>
        <dbReference type="ARBA" id="ARBA00022741"/>
    </source>
</evidence>
<dbReference type="InterPro" id="IPR050339">
    <property type="entry name" value="CC_SR_Kinase"/>
</dbReference>
<dbReference type="Pfam" id="PF00069">
    <property type="entry name" value="Pkinase"/>
    <property type="match status" value="1"/>
</dbReference>
<dbReference type="GO" id="GO:0005524">
    <property type="term" value="F:ATP binding"/>
    <property type="evidence" value="ECO:0007669"/>
    <property type="project" value="UniProtKB-KW"/>
</dbReference>
<feature type="domain" description="Protein kinase" evidence="5">
    <location>
        <begin position="1"/>
        <end position="215"/>
    </location>
</feature>
<dbReference type="AlphaFoldDB" id="A0A6N2M0F6"/>
<dbReference type="PROSITE" id="PS00109">
    <property type="entry name" value="PROTEIN_KINASE_TYR"/>
    <property type="match status" value="1"/>
</dbReference>
<keyword evidence="3" id="KW-0418">Kinase</keyword>
<evidence type="ECO:0000259" key="5">
    <source>
        <dbReference type="PROSITE" id="PS50011"/>
    </source>
</evidence>
<dbReference type="GO" id="GO:0005634">
    <property type="term" value="C:nucleus"/>
    <property type="evidence" value="ECO:0007669"/>
    <property type="project" value="TreeGrafter"/>
</dbReference>
<keyword evidence="2" id="KW-0547">Nucleotide-binding</keyword>